<dbReference type="InterPro" id="IPR046903">
    <property type="entry name" value="Mab-21-like_nuc_Trfase"/>
</dbReference>
<proteinExistence type="predicted"/>
<keyword evidence="3" id="KW-1185">Reference proteome</keyword>
<dbReference type="EnsemblMetazoa" id="CLYHEMT003166.2">
    <property type="protein sequence ID" value="CLYHEMP003166.2"/>
    <property type="gene ID" value="CLYHEMG003166"/>
</dbReference>
<reference evidence="2" key="1">
    <citation type="submission" date="2021-01" db="UniProtKB">
        <authorList>
            <consortium name="EnsemblMetazoa"/>
        </authorList>
    </citation>
    <scope>IDENTIFICATION</scope>
</reference>
<dbReference type="Pfam" id="PF03281">
    <property type="entry name" value="Mab-21"/>
    <property type="match status" value="1"/>
</dbReference>
<evidence type="ECO:0000313" key="3">
    <source>
        <dbReference type="Proteomes" id="UP000594262"/>
    </source>
</evidence>
<protein>
    <recommendedName>
        <fullName evidence="1">Mab-21-like nucleotidyltransferase domain-containing protein</fullName>
    </recommendedName>
</protein>
<feature type="domain" description="Mab-21-like nucleotidyltransferase" evidence="1">
    <location>
        <begin position="147"/>
        <end position="290"/>
    </location>
</feature>
<evidence type="ECO:0000259" key="1">
    <source>
        <dbReference type="Pfam" id="PF03281"/>
    </source>
</evidence>
<name>A0A7M5URV6_9CNID</name>
<sequence>MIRGKLVVLFQITLQFLHLRKDSSIESSLEDVRQIQDREETLKNLLSSSTMEIIKNSNRVRNHFNESILTGSLNQGNFIASMFKANLKYTKHLINRDIDIDLMTILNYEIDNPVKCLHDIKGKPGHLQVLTSCLPVKKTWHNSFILKHKYLRSSHIKMQFLNQSNPTKYIIHRRSELFFRYHFKKHRKKCKEFELRLFAEKTKSTVKVFWQLYVDEEPYLSFEVDVAVMFRIFHRPRVIIDFLKRTQYNLTKEISEYIYVLAKTSHEEKNNINTTEWTYSFSHIENFILNSFSDAKKLVYVIFKSIFNKSLK</sequence>
<dbReference type="AlphaFoldDB" id="A0A7M5URV6"/>
<accession>A0A7M5URV6</accession>
<dbReference type="OrthoDB" id="5977810at2759"/>
<dbReference type="Proteomes" id="UP000594262">
    <property type="component" value="Unplaced"/>
</dbReference>
<evidence type="ECO:0000313" key="2">
    <source>
        <dbReference type="EnsemblMetazoa" id="CLYHEMP003166.2"/>
    </source>
</evidence>
<organism evidence="2 3">
    <name type="scientific">Clytia hemisphaerica</name>
    <dbReference type="NCBI Taxonomy" id="252671"/>
    <lineage>
        <taxon>Eukaryota</taxon>
        <taxon>Metazoa</taxon>
        <taxon>Cnidaria</taxon>
        <taxon>Hydrozoa</taxon>
        <taxon>Hydroidolina</taxon>
        <taxon>Leptothecata</taxon>
        <taxon>Obeliida</taxon>
        <taxon>Clytiidae</taxon>
        <taxon>Clytia</taxon>
    </lineage>
</organism>